<keyword evidence="2" id="KW-1185">Reference proteome</keyword>
<name>A6NY55_9FIRM</name>
<sequence>MTNKEKKEAMEAAAYLLKVKATDEDEYNRLIEEGVQLSETEAEEE</sequence>
<dbReference type="RefSeq" id="WP_006573662.1">
    <property type="nucleotide sequence ID" value="NZ_AAXG02000028.1"/>
</dbReference>
<dbReference type="EMBL" id="AAXG02000028">
    <property type="protein sequence ID" value="EDM99225.1"/>
    <property type="molecule type" value="Genomic_DNA"/>
</dbReference>
<evidence type="ECO:0000313" key="2">
    <source>
        <dbReference type="Proteomes" id="UP000003639"/>
    </source>
</evidence>
<protein>
    <submittedName>
        <fullName evidence="1">Uncharacterized protein</fullName>
    </submittedName>
</protein>
<dbReference type="AlphaFoldDB" id="A6NY55"/>
<organism evidence="1 2">
    <name type="scientific">Pseudoflavonifractor capillosus ATCC 29799</name>
    <dbReference type="NCBI Taxonomy" id="411467"/>
    <lineage>
        <taxon>Bacteria</taxon>
        <taxon>Bacillati</taxon>
        <taxon>Bacillota</taxon>
        <taxon>Clostridia</taxon>
        <taxon>Eubacteriales</taxon>
        <taxon>Oscillospiraceae</taxon>
        <taxon>Pseudoflavonifractor</taxon>
    </lineage>
</organism>
<reference evidence="1 2" key="1">
    <citation type="submission" date="2007-04" db="EMBL/GenBank/DDBJ databases">
        <authorList>
            <person name="Fulton L."/>
            <person name="Clifton S."/>
            <person name="Fulton B."/>
            <person name="Xu J."/>
            <person name="Minx P."/>
            <person name="Pepin K.H."/>
            <person name="Johnson M."/>
            <person name="Thiruvilangam P."/>
            <person name="Bhonagiri V."/>
            <person name="Nash W.E."/>
            <person name="Mardis E.R."/>
            <person name="Wilson R.K."/>
        </authorList>
    </citation>
    <scope>NUCLEOTIDE SEQUENCE [LARGE SCALE GENOMIC DNA]</scope>
    <source>
        <strain evidence="1 2">ATCC 29799</strain>
    </source>
</reference>
<reference evidence="1 2" key="2">
    <citation type="submission" date="2007-06" db="EMBL/GenBank/DDBJ databases">
        <title>Draft genome sequence of Pseudoflavonifractor capillosus ATCC 29799.</title>
        <authorList>
            <person name="Sudarsanam P."/>
            <person name="Ley R."/>
            <person name="Guruge J."/>
            <person name="Turnbaugh P.J."/>
            <person name="Mahowald M."/>
            <person name="Liep D."/>
            <person name="Gordon J."/>
        </authorList>
    </citation>
    <scope>NUCLEOTIDE SEQUENCE [LARGE SCALE GENOMIC DNA]</scope>
    <source>
        <strain evidence="1 2">ATCC 29799</strain>
    </source>
</reference>
<comment type="caution">
    <text evidence="1">The sequence shown here is derived from an EMBL/GenBank/DDBJ whole genome shotgun (WGS) entry which is preliminary data.</text>
</comment>
<gene>
    <name evidence="1" type="ORF">BACCAP_03154</name>
</gene>
<proteinExistence type="predicted"/>
<evidence type="ECO:0000313" key="1">
    <source>
        <dbReference type="EMBL" id="EDM99225.1"/>
    </source>
</evidence>
<dbReference type="Proteomes" id="UP000003639">
    <property type="component" value="Unassembled WGS sequence"/>
</dbReference>
<accession>A6NY55</accession>